<evidence type="ECO:0000313" key="9">
    <source>
        <dbReference type="Proteomes" id="UP001333102"/>
    </source>
</evidence>
<name>A0ABZ1BPL7_9FIRM</name>
<dbReference type="PROSITE" id="PS00609">
    <property type="entry name" value="GLYCOSYL_HYDROL_F32"/>
    <property type="match status" value="1"/>
</dbReference>
<dbReference type="EC" id="3.2.1.26" evidence="2"/>
<dbReference type="InterPro" id="IPR018053">
    <property type="entry name" value="Glyco_hydro_32_AS"/>
</dbReference>
<evidence type="ECO:0000256" key="1">
    <source>
        <dbReference type="ARBA" id="ARBA00009902"/>
    </source>
</evidence>
<dbReference type="Pfam" id="PF00251">
    <property type="entry name" value="Glyco_hydro_32N"/>
    <property type="match status" value="1"/>
</dbReference>
<dbReference type="InterPro" id="IPR051214">
    <property type="entry name" value="GH32_Enzymes"/>
</dbReference>
<dbReference type="Proteomes" id="UP001333102">
    <property type="component" value="Chromosome"/>
</dbReference>
<evidence type="ECO:0000256" key="3">
    <source>
        <dbReference type="ARBA" id="ARBA00022801"/>
    </source>
</evidence>
<evidence type="ECO:0000256" key="5">
    <source>
        <dbReference type="RuleBase" id="RU362110"/>
    </source>
</evidence>
<dbReference type="CDD" id="cd08996">
    <property type="entry name" value="GH32_FFase"/>
    <property type="match status" value="1"/>
</dbReference>
<dbReference type="RefSeq" id="WP_324668879.1">
    <property type="nucleotide sequence ID" value="NZ_CP141614.1"/>
</dbReference>
<dbReference type="InterPro" id="IPR013320">
    <property type="entry name" value="ConA-like_dom_sf"/>
</dbReference>
<dbReference type="Gene3D" id="2.60.120.560">
    <property type="entry name" value="Exo-inulinase, domain 1"/>
    <property type="match status" value="1"/>
</dbReference>
<dbReference type="SUPFAM" id="SSF49899">
    <property type="entry name" value="Concanavalin A-like lectins/glucanases"/>
    <property type="match status" value="1"/>
</dbReference>
<organism evidence="8 9">
    <name type="scientific">Geochorda subterranea</name>
    <dbReference type="NCBI Taxonomy" id="3109564"/>
    <lineage>
        <taxon>Bacteria</taxon>
        <taxon>Bacillati</taxon>
        <taxon>Bacillota</taxon>
        <taxon>Limnochordia</taxon>
        <taxon>Limnochordales</taxon>
        <taxon>Geochordaceae</taxon>
        <taxon>Geochorda</taxon>
    </lineage>
</organism>
<keyword evidence="4 5" id="KW-0326">Glycosidase</keyword>
<dbReference type="PANTHER" id="PTHR43101:SF1">
    <property type="entry name" value="BETA-FRUCTOSIDASE"/>
    <property type="match status" value="1"/>
</dbReference>
<reference evidence="9" key="1">
    <citation type="submission" date="2023-12" db="EMBL/GenBank/DDBJ databases">
        <title>Novel isolates from deep terrestrial aquifers shed light on the physiology and ecology of the class Limnochordia.</title>
        <authorList>
            <person name="Karnachuk O.V."/>
            <person name="Lukina A.P."/>
            <person name="Avakyan M.R."/>
            <person name="Kadnikov V."/>
            <person name="Begmatov S."/>
            <person name="Beletsky A.V."/>
            <person name="Mardanov A.V."/>
            <person name="Ravin N.V."/>
        </authorList>
    </citation>
    <scope>NUCLEOTIDE SEQUENCE [LARGE SCALE GENOMIC DNA]</scope>
    <source>
        <strain evidence="9">LN</strain>
    </source>
</reference>
<sequence length="467" mass="51793">MEEALSEAMGQELHRDPHRPAYHFVPPANWMNDPNGLIQWRGEYHMFYQHNPHAPVHEGRGGTIYWGHAVSQDLVHWRHLPIALAPGPTPADSAGVWSGCAVDNGGVLTLVYTGVDPEVQCLATSTDGVHFTKYSGNPVIGARPEGFDLWGFRDPYVWKEDDGWYMALGSGIKGVGGAVLLYRSTNLYDWSFLHPLCVGKLEETGYNWECPNFFALDGRHVLIVSPHSNPIYFVGKYERHRFEPERWGVVDYGPAFYAPQVFIDDRGRPIMFGWLKEQRSEAEQIRAGWSGVMSLPRILSLRHDGTLGCEPAPEVQLLRAEHWRFEDLTVAQSAPLELSGVRGDALEILAEFVPNRAGAGEGAHRAGLSVLRAPDGSEQTIIEYDQQAGCLRVGGEEAPLQLAAGEALQLRVFVDRSVVEVFANGRVCIATRVYPQRPDCLGVALVAQGGQAYASSVDVWRMNSIWP</sequence>
<keyword evidence="9" id="KW-1185">Reference proteome</keyword>
<keyword evidence="3 5" id="KW-0378">Hydrolase</keyword>
<dbReference type="EMBL" id="CP141614">
    <property type="protein sequence ID" value="WRP14535.1"/>
    <property type="molecule type" value="Genomic_DNA"/>
</dbReference>
<dbReference type="SMART" id="SM00640">
    <property type="entry name" value="Glyco_32"/>
    <property type="match status" value="1"/>
</dbReference>
<feature type="domain" description="Glycosyl hydrolase family 32 C-terminal" evidence="7">
    <location>
        <begin position="318"/>
        <end position="460"/>
    </location>
</feature>
<evidence type="ECO:0000259" key="6">
    <source>
        <dbReference type="Pfam" id="PF00251"/>
    </source>
</evidence>
<comment type="similarity">
    <text evidence="1 5">Belongs to the glycosyl hydrolase 32 family.</text>
</comment>
<dbReference type="InterPro" id="IPR023296">
    <property type="entry name" value="Glyco_hydro_beta-prop_sf"/>
</dbReference>
<dbReference type="GO" id="GO:0016787">
    <property type="term" value="F:hydrolase activity"/>
    <property type="evidence" value="ECO:0007669"/>
    <property type="project" value="UniProtKB-KW"/>
</dbReference>
<dbReference type="InterPro" id="IPR013189">
    <property type="entry name" value="Glyco_hydro_32_C"/>
</dbReference>
<gene>
    <name evidence="8" type="ORF">VLY81_14145</name>
</gene>
<evidence type="ECO:0000256" key="2">
    <source>
        <dbReference type="ARBA" id="ARBA00012758"/>
    </source>
</evidence>
<dbReference type="SUPFAM" id="SSF75005">
    <property type="entry name" value="Arabinanase/levansucrase/invertase"/>
    <property type="match status" value="1"/>
</dbReference>
<dbReference type="Gene3D" id="2.115.10.20">
    <property type="entry name" value="Glycosyl hydrolase domain, family 43"/>
    <property type="match status" value="1"/>
</dbReference>
<accession>A0ABZ1BPL7</accession>
<evidence type="ECO:0000313" key="8">
    <source>
        <dbReference type="EMBL" id="WRP14535.1"/>
    </source>
</evidence>
<protein>
    <recommendedName>
        <fullName evidence="2">beta-fructofuranosidase</fullName>
        <ecNumber evidence="2">3.2.1.26</ecNumber>
    </recommendedName>
</protein>
<dbReference type="PANTHER" id="PTHR43101">
    <property type="entry name" value="BETA-FRUCTOSIDASE"/>
    <property type="match status" value="1"/>
</dbReference>
<proteinExistence type="inferred from homology"/>
<dbReference type="InterPro" id="IPR013148">
    <property type="entry name" value="Glyco_hydro_32_N"/>
</dbReference>
<feature type="domain" description="Glycosyl hydrolase family 32 N-terminal" evidence="6">
    <location>
        <begin position="23"/>
        <end position="307"/>
    </location>
</feature>
<evidence type="ECO:0000259" key="7">
    <source>
        <dbReference type="Pfam" id="PF08244"/>
    </source>
</evidence>
<dbReference type="InterPro" id="IPR001362">
    <property type="entry name" value="Glyco_hydro_32"/>
</dbReference>
<evidence type="ECO:0000256" key="4">
    <source>
        <dbReference type="ARBA" id="ARBA00023295"/>
    </source>
</evidence>
<dbReference type="Pfam" id="PF08244">
    <property type="entry name" value="Glyco_hydro_32C"/>
    <property type="match status" value="1"/>
</dbReference>